<name>A0A934QSE2_9PSEU</name>
<dbReference type="Proteomes" id="UP000635245">
    <property type="component" value="Unassembled WGS sequence"/>
</dbReference>
<protein>
    <submittedName>
        <fullName evidence="1">Uncharacterized protein</fullName>
    </submittedName>
</protein>
<keyword evidence="2" id="KW-1185">Reference proteome</keyword>
<reference evidence="1" key="1">
    <citation type="submission" date="2020-12" db="EMBL/GenBank/DDBJ databases">
        <title>Prauserella sp. ASG 168, a novel actinomycete isolated from cave rock.</title>
        <authorList>
            <person name="Suriyachadkun C."/>
        </authorList>
    </citation>
    <scope>NUCLEOTIDE SEQUENCE</scope>
    <source>
        <strain evidence="1">ASG 168</strain>
    </source>
</reference>
<dbReference type="InterPro" id="IPR009000">
    <property type="entry name" value="Transl_B-barrel_sf"/>
</dbReference>
<dbReference type="SUPFAM" id="SSF50447">
    <property type="entry name" value="Translation proteins"/>
    <property type="match status" value="1"/>
</dbReference>
<dbReference type="EMBL" id="JAENJH010000002">
    <property type="protein sequence ID" value="MBK1784834.1"/>
    <property type="molecule type" value="Genomic_DNA"/>
</dbReference>
<evidence type="ECO:0000313" key="1">
    <source>
        <dbReference type="EMBL" id="MBK1784834.1"/>
    </source>
</evidence>
<sequence>MGFLGRLFGNKASAQPAGPAGVTRAGAEVIRVEDTHVISGVGVTVTGPLTLPVHVGENLDVSQDGKQRSLRVTGILVDQQQVDSAVPGTKVAMMLSSPQLGTI</sequence>
<gene>
    <name evidence="1" type="ORF">JHE00_10895</name>
</gene>
<dbReference type="Gene3D" id="2.40.30.10">
    <property type="entry name" value="Translation factors"/>
    <property type="match status" value="1"/>
</dbReference>
<accession>A0A934QSE2</accession>
<evidence type="ECO:0000313" key="2">
    <source>
        <dbReference type="Proteomes" id="UP000635245"/>
    </source>
</evidence>
<dbReference type="RefSeq" id="WP_200317524.1">
    <property type="nucleotide sequence ID" value="NZ_JAENJH010000002.1"/>
</dbReference>
<comment type="caution">
    <text evidence="1">The sequence shown here is derived from an EMBL/GenBank/DDBJ whole genome shotgun (WGS) entry which is preliminary data.</text>
</comment>
<dbReference type="AlphaFoldDB" id="A0A934QSE2"/>
<proteinExistence type="predicted"/>
<organism evidence="1 2">
    <name type="scientific">Prauserella cavernicola</name>
    <dbReference type="NCBI Taxonomy" id="2800127"/>
    <lineage>
        <taxon>Bacteria</taxon>
        <taxon>Bacillati</taxon>
        <taxon>Actinomycetota</taxon>
        <taxon>Actinomycetes</taxon>
        <taxon>Pseudonocardiales</taxon>
        <taxon>Pseudonocardiaceae</taxon>
        <taxon>Prauserella</taxon>
    </lineage>
</organism>